<comment type="caution">
    <text evidence="2">The sequence shown here is derived from an EMBL/GenBank/DDBJ whole genome shotgun (WGS) entry which is preliminary data.</text>
</comment>
<reference evidence="2" key="1">
    <citation type="submission" date="2022-07" db="EMBL/GenBank/DDBJ databases">
        <title>Fungi with potential for degradation of polypropylene.</title>
        <authorList>
            <person name="Gostincar C."/>
        </authorList>
    </citation>
    <scope>NUCLEOTIDE SEQUENCE</scope>
    <source>
        <strain evidence="2">EXF-13308</strain>
    </source>
</reference>
<organism evidence="2 3">
    <name type="scientific">Pleurostoma richardsiae</name>
    <dbReference type="NCBI Taxonomy" id="41990"/>
    <lineage>
        <taxon>Eukaryota</taxon>
        <taxon>Fungi</taxon>
        <taxon>Dikarya</taxon>
        <taxon>Ascomycota</taxon>
        <taxon>Pezizomycotina</taxon>
        <taxon>Sordariomycetes</taxon>
        <taxon>Sordariomycetidae</taxon>
        <taxon>Calosphaeriales</taxon>
        <taxon>Pleurostomataceae</taxon>
        <taxon>Pleurostoma</taxon>
    </lineage>
</organism>
<gene>
    <name evidence="2" type="ORF">NKR23_g4961</name>
</gene>
<name>A0AA38RU44_9PEZI</name>
<dbReference type="AlphaFoldDB" id="A0AA38RU44"/>
<evidence type="ECO:0000313" key="3">
    <source>
        <dbReference type="Proteomes" id="UP001174694"/>
    </source>
</evidence>
<evidence type="ECO:0000313" key="2">
    <source>
        <dbReference type="EMBL" id="KAJ9148538.1"/>
    </source>
</evidence>
<dbReference type="Proteomes" id="UP001174694">
    <property type="component" value="Unassembled WGS sequence"/>
</dbReference>
<sequence>MAEEGFRRGVGNKGDKEPSAVYNVSTAQKLSKSLKSTDLTNRNFLLDFQSSQCCARFTIMASQQAQPAAKDQTPQQEGSSTPLEGSETITATTFKTFHEDIAYWERRLSRGPQIIKGGGIDPRAVRELLSRRFGEQCLVFVSSPSSFSFLLISVRLRLTSSGRKMMRNQYHVYADQLLTLKELQRNLGRCTLEAPTVCFQDSRV</sequence>
<keyword evidence="3" id="KW-1185">Reference proteome</keyword>
<accession>A0AA38RU44</accession>
<dbReference type="EMBL" id="JANBVO010000012">
    <property type="protein sequence ID" value="KAJ9148538.1"/>
    <property type="molecule type" value="Genomic_DNA"/>
</dbReference>
<evidence type="ECO:0000256" key="1">
    <source>
        <dbReference type="SAM" id="MobiDB-lite"/>
    </source>
</evidence>
<feature type="region of interest" description="Disordered" evidence="1">
    <location>
        <begin position="65"/>
        <end position="85"/>
    </location>
</feature>
<proteinExistence type="predicted"/>
<protein>
    <submittedName>
        <fullName evidence="2">Uncharacterized protein</fullName>
    </submittedName>
</protein>